<sequence length="177" mass="19470">MSHHRPAHFHGTPRRAAADMHSAPSTRAPKHGGTASSCVSHLHAPAFPRTPSVLPFWTHARNRETETRPRARYRSVTRAESWPETRGAALPPARPPHPRPPALGMPPAGWRRPCCGTVPWRSNVAITYSPNPSIQTRSIPHPNAVVRPPTTTRPARIRAPASIARVPHRAISKGVQY</sequence>
<accession>A0A1X6N0R4</accession>
<dbReference type="Proteomes" id="UP000194127">
    <property type="component" value="Unassembled WGS sequence"/>
</dbReference>
<evidence type="ECO:0000256" key="1">
    <source>
        <dbReference type="SAM" id="MobiDB-lite"/>
    </source>
</evidence>
<evidence type="ECO:0000313" key="2">
    <source>
        <dbReference type="EMBL" id="OSX62215.1"/>
    </source>
</evidence>
<feature type="region of interest" description="Disordered" evidence="1">
    <location>
        <begin position="133"/>
        <end position="152"/>
    </location>
</feature>
<evidence type="ECO:0000313" key="3">
    <source>
        <dbReference type="Proteomes" id="UP000194127"/>
    </source>
</evidence>
<dbReference type="EMBL" id="KZ110597">
    <property type="protein sequence ID" value="OSX62215.1"/>
    <property type="molecule type" value="Genomic_DNA"/>
</dbReference>
<name>A0A1X6N0R4_9APHY</name>
<organism evidence="2 3">
    <name type="scientific">Postia placenta MAD-698-R-SB12</name>
    <dbReference type="NCBI Taxonomy" id="670580"/>
    <lineage>
        <taxon>Eukaryota</taxon>
        <taxon>Fungi</taxon>
        <taxon>Dikarya</taxon>
        <taxon>Basidiomycota</taxon>
        <taxon>Agaricomycotina</taxon>
        <taxon>Agaricomycetes</taxon>
        <taxon>Polyporales</taxon>
        <taxon>Adustoporiaceae</taxon>
        <taxon>Rhodonia</taxon>
    </lineage>
</organism>
<protein>
    <submittedName>
        <fullName evidence="2">Uncharacterized protein</fullName>
    </submittedName>
</protein>
<feature type="region of interest" description="Disordered" evidence="1">
    <location>
        <begin position="64"/>
        <end position="100"/>
    </location>
</feature>
<dbReference type="RefSeq" id="XP_024339009.1">
    <property type="nucleotide sequence ID" value="XM_024480837.1"/>
</dbReference>
<dbReference type="AlphaFoldDB" id="A0A1X6N0R4"/>
<feature type="compositionally biased region" description="Basic residues" evidence="1">
    <location>
        <begin position="1"/>
        <end position="13"/>
    </location>
</feature>
<gene>
    <name evidence="2" type="ORF">POSPLADRAFT_1056801</name>
</gene>
<feature type="region of interest" description="Disordered" evidence="1">
    <location>
        <begin position="1"/>
        <end position="39"/>
    </location>
</feature>
<dbReference type="GeneID" id="36325787"/>
<reference evidence="2 3" key="1">
    <citation type="submission" date="2017-04" db="EMBL/GenBank/DDBJ databases">
        <title>Genome Sequence of the Model Brown-Rot Fungus Postia placenta SB12.</title>
        <authorList>
            <consortium name="DOE Joint Genome Institute"/>
            <person name="Gaskell J."/>
            <person name="Kersten P."/>
            <person name="Larrondo L.F."/>
            <person name="Canessa P."/>
            <person name="Martinez D."/>
            <person name="Hibbett D."/>
            <person name="Schmoll M."/>
            <person name="Kubicek C.P."/>
            <person name="Martinez A.T."/>
            <person name="Yadav J."/>
            <person name="Master E."/>
            <person name="Magnuson J.K."/>
            <person name="James T."/>
            <person name="Yaver D."/>
            <person name="Berka R."/>
            <person name="Labutti K."/>
            <person name="Lipzen A."/>
            <person name="Aerts A."/>
            <person name="Barry K."/>
            <person name="Henrissat B."/>
            <person name="Blanchette R."/>
            <person name="Grigoriev I."/>
            <person name="Cullen D."/>
        </authorList>
    </citation>
    <scope>NUCLEOTIDE SEQUENCE [LARGE SCALE GENOMIC DNA]</scope>
    <source>
        <strain evidence="2 3">MAD-698-R-SB12</strain>
    </source>
</reference>
<keyword evidence="3" id="KW-1185">Reference proteome</keyword>
<proteinExistence type="predicted"/>